<dbReference type="STRING" id="363331.RM51_02385"/>
<organism evidence="1 2">
    <name type="scientific">Chryseobacterium taiwanense</name>
    <dbReference type="NCBI Taxonomy" id="363331"/>
    <lineage>
        <taxon>Bacteria</taxon>
        <taxon>Pseudomonadati</taxon>
        <taxon>Bacteroidota</taxon>
        <taxon>Flavobacteriia</taxon>
        <taxon>Flavobacteriales</taxon>
        <taxon>Weeksellaceae</taxon>
        <taxon>Chryseobacterium group</taxon>
        <taxon>Chryseobacterium</taxon>
    </lineage>
</organism>
<dbReference type="EMBL" id="JWTA01000002">
    <property type="protein sequence ID" value="KIC64782.1"/>
    <property type="molecule type" value="Genomic_DNA"/>
</dbReference>
<dbReference type="NCBIfam" id="TIGR01200">
    <property type="entry name" value="GLPGLI"/>
    <property type="match status" value="1"/>
</dbReference>
<reference evidence="1 2" key="1">
    <citation type="submission" date="2014-12" db="EMBL/GenBank/DDBJ databases">
        <title>Genome sequencing of Chryseobacterium taiwanense TPW19.</title>
        <authorList>
            <person name="Tan P.W."/>
            <person name="Chan K.-G."/>
        </authorList>
    </citation>
    <scope>NUCLEOTIDE SEQUENCE [LARGE SCALE GENOMIC DNA]</scope>
    <source>
        <strain evidence="1 2">TPW19</strain>
    </source>
</reference>
<protein>
    <recommendedName>
        <fullName evidence="3">GLPGLI family protein</fullName>
    </recommendedName>
</protein>
<dbReference type="Proteomes" id="UP000031167">
    <property type="component" value="Unassembled WGS sequence"/>
</dbReference>
<name>A0A0B4D7Q4_9FLAO</name>
<proteinExistence type="predicted"/>
<evidence type="ECO:0000313" key="2">
    <source>
        <dbReference type="Proteomes" id="UP000031167"/>
    </source>
</evidence>
<dbReference type="RefSeq" id="WP_039364754.1">
    <property type="nucleotide sequence ID" value="NZ_JWTA01000002.1"/>
</dbReference>
<keyword evidence="2" id="KW-1185">Reference proteome</keyword>
<evidence type="ECO:0000313" key="1">
    <source>
        <dbReference type="EMBL" id="KIC64782.1"/>
    </source>
</evidence>
<dbReference type="OrthoDB" id="1440774at2"/>
<dbReference type="InterPro" id="IPR005901">
    <property type="entry name" value="GLPGLI"/>
</dbReference>
<comment type="caution">
    <text evidence="1">The sequence shown here is derived from an EMBL/GenBank/DDBJ whole genome shotgun (WGS) entry which is preliminary data.</text>
</comment>
<sequence length="273" mass="31865">MKKTLAVFLLLLFTTVFSQTKRFIYELGIVLNGKEKKMNMVLDIDKDFVKFYDYKFLEMDSISKKTGQNWQANTLSDQLIIRKANSFENQSFHDNMYDYFVINSTDKMNWKIGTETKKADQYTLQKATTNFGGREWTAWFSTEIPFQEGPYKFKGLPGLIFELSDVNNDFKYKLIKNINIPENYSTLNFLETHYGNKPIPVSLKQYHKVKLDYYADPVKDMSNSLKSGGTVIISGEKITTQDQLDQKKKHLQSMIKQYYNPIEKDKAIPYPAT</sequence>
<evidence type="ECO:0008006" key="3">
    <source>
        <dbReference type="Google" id="ProtNLM"/>
    </source>
</evidence>
<gene>
    <name evidence="1" type="ORF">RM51_02385</name>
</gene>
<accession>A0A0B4D7Q4</accession>
<dbReference type="Pfam" id="PF09697">
    <property type="entry name" value="Porph_ging"/>
    <property type="match status" value="1"/>
</dbReference>
<dbReference type="AlphaFoldDB" id="A0A0B4D7Q4"/>